<gene>
    <name evidence="3" type="ORF">ACFFSY_19695</name>
</gene>
<keyword evidence="1" id="KW-1133">Transmembrane helix</keyword>
<evidence type="ECO:0000259" key="2">
    <source>
        <dbReference type="Pfam" id="PF04892"/>
    </source>
</evidence>
<dbReference type="RefSeq" id="WP_377497191.1">
    <property type="nucleotide sequence ID" value="NZ_JBHMDO010000033.1"/>
</dbReference>
<feature type="domain" description="VanZ-like" evidence="2">
    <location>
        <begin position="45"/>
        <end position="165"/>
    </location>
</feature>
<keyword evidence="4" id="KW-1185">Reference proteome</keyword>
<sequence>MSVMFTIKSWHVLLPLAIVMFAVIMTRTFVAKRYSIRQSALLTAFAAYAIGTLHFVFFPVEVNIGEYANLTPWYSTIQWIPLLTMDAKTFLLNMVLFVPFGLALPLLRGSNGSIGQVAYAAFWVSLVFELSQLAIRVAVGSGRMTDINDLIANSLGGALGYVIYRRLVAVKPFDRLLRGFRLQSR</sequence>
<dbReference type="InterPro" id="IPR006976">
    <property type="entry name" value="VanZ-like"/>
</dbReference>
<dbReference type="Proteomes" id="UP001589747">
    <property type="component" value="Unassembled WGS sequence"/>
</dbReference>
<keyword evidence="1" id="KW-0812">Transmembrane</keyword>
<comment type="caution">
    <text evidence="3">The sequence shown here is derived from an EMBL/GenBank/DDBJ whole genome shotgun (WGS) entry which is preliminary data.</text>
</comment>
<evidence type="ECO:0000313" key="4">
    <source>
        <dbReference type="Proteomes" id="UP001589747"/>
    </source>
</evidence>
<proteinExistence type="predicted"/>
<evidence type="ECO:0000256" key="1">
    <source>
        <dbReference type="SAM" id="Phobius"/>
    </source>
</evidence>
<keyword evidence="1" id="KW-0472">Membrane</keyword>
<feature type="transmembrane region" description="Helical" evidence="1">
    <location>
        <begin position="42"/>
        <end position="60"/>
    </location>
</feature>
<organism evidence="3 4">
    <name type="scientific">Paenibacillus aurantiacus</name>
    <dbReference type="NCBI Taxonomy" id="1936118"/>
    <lineage>
        <taxon>Bacteria</taxon>
        <taxon>Bacillati</taxon>
        <taxon>Bacillota</taxon>
        <taxon>Bacilli</taxon>
        <taxon>Bacillales</taxon>
        <taxon>Paenibacillaceae</taxon>
        <taxon>Paenibacillus</taxon>
    </lineage>
</organism>
<dbReference type="PANTHER" id="PTHR36834:SF1">
    <property type="entry name" value="INTEGRAL MEMBRANE PROTEIN"/>
    <property type="match status" value="1"/>
</dbReference>
<protein>
    <submittedName>
        <fullName evidence="3">VanZ family protein</fullName>
    </submittedName>
</protein>
<dbReference type="Pfam" id="PF04892">
    <property type="entry name" value="VanZ"/>
    <property type="match status" value="1"/>
</dbReference>
<dbReference type="EMBL" id="JBHMDO010000033">
    <property type="protein sequence ID" value="MFB9328158.1"/>
    <property type="molecule type" value="Genomic_DNA"/>
</dbReference>
<name>A0ABV5KVB5_9BACL</name>
<feature type="transmembrane region" description="Helical" evidence="1">
    <location>
        <begin position="119"/>
        <end position="138"/>
    </location>
</feature>
<accession>A0ABV5KVB5</accession>
<dbReference type="InterPro" id="IPR053150">
    <property type="entry name" value="Teicoplanin_resist-assoc"/>
</dbReference>
<feature type="transmembrane region" description="Helical" evidence="1">
    <location>
        <begin position="90"/>
        <end position="107"/>
    </location>
</feature>
<evidence type="ECO:0000313" key="3">
    <source>
        <dbReference type="EMBL" id="MFB9328158.1"/>
    </source>
</evidence>
<reference evidence="3 4" key="1">
    <citation type="submission" date="2024-09" db="EMBL/GenBank/DDBJ databases">
        <authorList>
            <person name="Sun Q."/>
            <person name="Mori K."/>
        </authorList>
    </citation>
    <scope>NUCLEOTIDE SEQUENCE [LARGE SCALE GENOMIC DNA]</scope>
    <source>
        <strain evidence="3 4">TISTR 2452</strain>
    </source>
</reference>
<feature type="transmembrane region" description="Helical" evidence="1">
    <location>
        <begin position="150"/>
        <end position="168"/>
    </location>
</feature>
<dbReference type="PANTHER" id="PTHR36834">
    <property type="entry name" value="MEMBRANE PROTEIN-RELATED"/>
    <property type="match status" value="1"/>
</dbReference>
<feature type="transmembrane region" description="Helical" evidence="1">
    <location>
        <begin position="12"/>
        <end position="30"/>
    </location>
</feature>